<dbReference type="GO" id="GO:0005886">
    <property type="term" value="C:plasma membrane"/>
    <property type="evidence" value="ECO:0007669"/>
    <property type="project" value="UniProtKB-SubCell"/>
</dbReference>
<gene>
    <name evidence="8" type="ORF">EQ811_01915</name>
    <name evidence="7" type="ORF">HHM13_00415</name>
    <name evidence="6" type="ORF">HHM24_12240</name>
</gene>
<keyword evidence="4 5" id="KW-0472">Membrane</keyword>
<comment type="caution">
    <text evidence="7">The sequence shown here is derived from an EMBL/GenBank/DDBJ whole genome shotgun (WGS) entry which is preliminary data.</text>
</comment>
<evidence type="ECO:0000256" key="2">
    <source>
        <dbReference type="ARBA" id="ARBA00022692"/>
    </source>
</evidence>
<dbReference type="NCBIfam" id="NF010199">
    <property type="entry name" value="PRK13673.1-6"/>
    <property type="match status" value="1"/>
</dbReference>
<evidence type="ECO:0000256" key="5">
    <source>
        <dbReference type="HAMAP-Rule" id="MF_01536"/>
    </source>
</evidence>
<dbReference type="HAMAP" id="MF_01536">
    <property type="entry name" value="UPF0344"/>
    <property type="match status" value="1"/>
</dbReference>
<keyword evidence="3 5" id="KW-1133">Transmembrane helix</keyword>
<evidence type="ECO:0000313" key="6">
    <source>
        <dbReference type="EMBL" id="NMK55481.1"/>
    </source>
</evidence>
<dbReference type="AlphaFoldDB" id="A0A7X9WCE7"/>
<dbReference type="Pfam" id="PF07457">
    <property type="entry name" value="DUF1516"/>
    <property type="match status" value="1"/>
</dbReference>
<dbReference type="EMBL" id="SCHC01000001">
    <property type="protein sequence ID" value="TBW77848.1"/>
    <property type="molecule type" value="Genomic_DNA"/>
</dbReference>
<dbReference type="Proteomes" id="UP000538955">
    <property type="component" value="Unassembled WGS sequence"/>
</dbReference>
<evidence type="ECO:0000313" key="8">
    <source>
        <dbReference type="EMBL" id="TBW77848.1"/>
    </source>
</evidence>
<dbReference type="Proteomes" id="UP000291949">
    <property type="component" value="Unassembled WGS sequence"/>
</dbReference>
<dbReference type="EMBL" id="JABBLX010000001">
    <property type="protein sequence ID" value="NMK96563.1"/>
    <property type="molecule type" value="Genomic_DNA"/>
</dbReference>
<feature type="transmembrane region" description="Helical" evidence="5">
    <location>
        <begin position="103"/>
        <end position="123"/>
    </location>
</feature>
<evidence type="ECO:0000313" key="9">
    <source>
        <dbReference type="Proteomes" id="UP000291949"/>
    </source>
</evidence>
<dbReference type="RefSeq" id="WP_002433419.1">
    <property type="nucleotide sequence ID" value="NZ_AP014956.1"/>
</dbReference>
<keyword evidence="10" id="KW-1185">Reference proteome</keyword>
<comment type="similarity">
    <text evidence="5">Belongs to the UPF0344 family.</text>
</comment>
<dbReference type="GeneID" id="93670030"/>
<reference evidence="10 11" key="2">
    <citation type="submission" date="2020-04" db="EMBL/GenBank/DDBJ databases">
        <title>The Epidemiology and Molecular Characteristics of Linezolid-Resistant Staphylococcus capitis in Huashan Hospital, Shanghai.</title>
        <authorList>
            <person name="Ding L."/>
            <person name="Li P."/>
            <person name="Yang Y."/>
            <person name="Lin D."/>
            <person name="Xu X."/>
        </authorList>
    </citation>
    <scope>NUCLEOTIDE SEQUENCE [LARGE SCALE GENOMIC DNA]</scope>
    <source>
        <strain evidence="7 11">12-86</strain>
        <strain evidence="6 10">17-84</strain>
    </source>
</reference>
<evidence type="ECO:0000256" key="3">
    <source>
        <dbReference type="ARBA" id="ARBA00022989"/>
    </source>
</evidence>
<keyword evidence="2 5" id="KW-0812">Transmembrane</keyword>
<evidence type="ECO:0000256" key="4">
    <source>
        <dbReference type="ARBA" id="ARBA00023136"/>
    </source>
</evidence>
<name>A0A7X9WCE7_STACP</name>
<protein>
    <recommendedName>
        <fullName evidence="5">UPF0344 protein EQ811_01915</fullName>
    </recommendedName>
</protein>
<dbReference type="Proteomes" id="UP000550736">
    <property type="component" value="Unassembled WGS sequence"/>
</dbReference>
<feature type="transmembrane region" description="Helical" evidence="5">
    <location>
        <begin position="6"/>
        <end position="23"/>
    </location>
</feature>
<evidence type="ECO:0000313" key="11">
    <source>
        <dbReference type="Proteomes" id="UP000550736"/>
    </source>
</evidence>
<dbReference type="EMBL" id="JABBMI010000101">
    <property type="protein sequence ID" value="NMK55481.1"/>
    <property type="molecule type" value="Genomic_DNA"/>
</dbReference>
<organism evidence="7 11">
    <name type="scientific">Staphylococcus capitis</name>
    <dbReference type="NCBI Taxonomy" id="29388"/>
    <lineage>
        <taxon>Bacteria</taxon>
        <taxon>Bacillati</taxon>
        <taxon>Bacillota</taxon>
        <taxon>Bacilli</taxon>
        <taxon>Bacillales</taxon>
        <taxon>Staphylococcaceae</taxon>
        <taxon>Staphylococcus</taxon>
    </lineage>
</organism>
<reference evidence="8 9" key="1">
    <citation type="journal article" date="2019" name="Sci. Transl. Med.">
        <title>Quorum sensing between bacterial species on the skin protects against epidermal injury in atopic dermatitis.</title>
        <authorList>
            <person name="Williams M.R."/>
        </authorList>
    </citation>
    <scope>NUCLEOTIDE SEQUENCE [LARGE SCALE GENOMIC DNA]</scope>
    <source>
        <strain evidence="8 9">H8</strain>
    </source>
</reference>
<feature type="transmembrane region" description="Helical" evidence="5">
    <location>
        <begin position="73"/>
        <end position="91"/>
    </location>
</feature>
<keyword evidence="1 5" id="KW-1003">Cell membrane</keyword>
<comment type="subcellular location">
    <subcellularLocation>
        <location evidence="5">Cell membrane</location>
        <topology evidence="5">Multi-pass membrane protein</topology>
    </subcellularLocation>
</comment>
<accession>A0A7X9WCE7</accession>
<sequence length="133" mass="15008">MLHVHILSWVLAIVLFIATYLNFSKIQGPSPYFKPLHMALRLFMLLTLFTGFWELIKEFIAAAHGDGGNHMLLTLKMLCGLAVIALMEVTIAKRKKKEEGHKFFWITIALIIITMAIGIILPWGPLTKMFGLG</sequence>
<evidence type="ECO:0000313" key="7">
    <source>
        <dbReference type="EMBL" id="NMK96563.1"/>
    </source>
</evidence>
<proteinExistence type="inferred from homology"/>
<feature type="transmembrane region" description="Helical" evidence="5">
    <location>
        <begin position="35"/>
        <end position="53"/>
    </location>
</feature>
<dbReference type="NCBIfam" id="NF010195">
    <property type="entry name" value="PRK13673.1-2"/>
    <property type="match status" value="1"/>
</dbReference>
<dbReference type="InterPro" id="IPR010899">
    <property type="entry name" value="UPF0344"/>
</dbReference>
<evidence type="ECO:0000313" key="10">
    <source>
        <dbReference type="Proteomes" id="UP000538955"/>
    </source>
</evidence>
<evidence type="ECO:0000256" key="1">
    <source>
        <dbReference type="ARBA" id="ARBA00022475"/>
    </source>
</evidence>